<dbReference type="Gene3D" id="3.40.50.300">
    <property type="entry name" value="P-loop containing nucleotide triphosphate hydrolases"/>
    <property type="match status" value="1"/>
</dbReference>
<dbReference type="SUPFAM" id="SSF52540">
    <property type="entry name" value="P-loop containing nucleoside triphosphate hydrolases"/>
    <property type="match status" value="1"/>
</dbReference>
<evidence type="ECO:0000313" key="1">
    <source>
        <dbReference type="EMBL" id="KKK93580.1"/>
    </source>
</evidence>
<protein>
    <submittedName>
        <fullName evidence="1">Uncharacterized protein</fullName>
    </submittedName>
</protein>
<reference evidence="1" key="1">
    <citation type="journal article" date="2015" name="Nature">
        <title>Complex archaea that bridge the gap between prokaryotes and eukaryotes.</title>
        <authorList>
            <person name="Spang A."/>
            <person name="Saw J.H."/>
            <person name="Jorgensen S.L."/>
            <person name="Zaremba-Niedzwiedzka K."/>
            <person name="Martijn J."/>
            <person name="Lind A.E."/>
            <person name="van Eijk R."/>
            <person name="Schleper C."/>
            <person name="Guy L."/>
            <person name="Ettema T.J."/>
        </authorList>
    </citation>
    <scope>NUCLEOTIDE SEQUENCE</scope>
</reference>
<feature type="non-terminal residue" evidence="1">
    <location>
        <position position="1"/>
    </location>
</feature>
<dbReference type="InterPro" id="IPR027417">
    <property type="entry name" value="P-loop_NTPase"/>
</dbReference>
<dbReference type="EMBL" id="LAZR01047710">
    <property type="protein sequence ID" value="KKK93580.1"/>
    <property type="molecule type" value="Genomic_DNA"/>
</dbReference>
<sequence>AAHGITLTASPSLFFFSNTFNAEDRLQFAQRIQGLGQNRGATIIDVVHLDIDQYILDNLTKKVDLLHLTMGKLRETVQKETNEPVKRE</sequence>
<proteinExistence type="predicted"/>
<dbReference type="AlphaFoldDB" id="A0A0F9A5W2"/>
<comment type="caution">
    <text evidence="1">The sequence shown here is derived from an EMBL/GenBank/DDBJ whole genome shotgun (WGS) entry which is preliminary data.</text>
</comment>
<organism evidence="1">
    <name type="scientific">marine sediment metagenome</name>
    <dbReference type="NCBI Taxonomy" id="412755"/>
    <lineage>
        <taxon>unclassified sequences</taxon>
        <taxon>metagenomes</taxon>
        <taxon>ecological metagenomes</taxon>
    </lineage>
</organism>
<name>A0A0F9A5W2_9ZZZZ</name>
<accession>A0A0F9A5W2</accession>
<gene>
    <name evidence="1" type="ORF">LCGC14_2691430</name>
</gene>